<reference evidence="7" key="1">
    <citation type="submission" date="2014-11" db="EMBL/GenBank/DDBJ databases">
        <authorList>
            <person name="Hornung B.V."/>
        </authorList>
    </citation>
    <scope>NUCLEOTIDE SEQUENCE</scope>
    <source>
        <strain evidence="7">INE</strain>
    </source>
</reference>
<evidence type="ECO:0000313" key="7">
    <source>
        <dbReference type="EMBL" id="CEJ09195.1"/>
    </source>
</evidence>
<keyword evidence="3" id="KW-0805">Transcription regulation</keyword>
<dbReference type="SUPFAM" id="SSF46689">
    <property type="entry name" value="Homeodomain-like"/>
    <property type="match status" value="1"/>
</dbReference>
<dbReference type="InterPro" id="IPR025943">
    <property type="entry name" value="Sigma_54_int_dom_ATP-bd_2"/>
</dbReference>
<sequence length="471" mass="52550">MFEPDFWREGFTGLLNHVNEGVHIADRNGITRFYNRSAAAIDGIEQTTALGKHILEMFPSLTEETSTILQVLRTGEKILHREQEIRNLYGVPVYLVTTTVPIKVNGKILAAMDISQNLTQVKALAEKVVGLQADLKARNKHTRTEQAVYTFDSIYGEHPALLDVLSKARKAARTNSPILVSGETGTGKELLVQSIHNAGPRRQAPFISQNCAALPATLMESILFGTAKGSFTGAENRPGLVELADGGTLFLDEITCLDRELQAKLLRFIQEGSVRRLGETRLRNVNVRIMASTNIDPLQAVRENRLRADLYYRLNVVNLSLPALRNRRSDIPLLISRLICDLNHKLGCQISGVSPDVHEICLRYPWPGNIRELYCTLEGAMNLADSGQLEINHLPPYLLQKLVQNPPVNLKDVENLPLQEALSKVEETLIRSALGKSAWNISRTARILGLPRQTLQYKIQSLRIERDSPPD</sequence>
<dbReference type="CDD" id="cd00009">
    <property type="entry name" value="AAA"/>
    <property type="match status" value="1"/>
</dbReference>
<dbReference type="Gene3D" id="1.10.10.60">
    <property type="entry name" value="Homeodomain-like"/>
    <property type="match status" value="1"/>
</dbReference>
<dbReference type="SUPFAM" id="SSF52540">
    <property type="entry name" value="P-loop containing nucleoside triphosphate hydrolases"/>
    <property type="match status" value="1"/>
</dbReference>
<dbReference type="Gene3D" id="1.10.8.60">
    <property type="match status" value="1"/>
</dbReference>
<dbReference type="CDD" id="cd00130">
    <property type="entry name" value="PAS"/>
    <property type="match status" value="1"/>
</dbReference>
<dbReference type="PANTHER" id="PTHR32071:SF74">
    <property type="entry name" value="TRANSCRIPTIONAL ACTIVATOR ROCR"/>
    <property type="match status" value="1"/>
</dbReference>
<dbReference type="Pfam" id="PF02954">
    <property type="entry name" value="HTH_8"/>
    <property type="match status" value="1"/>
</dbReference>
<dbReference type="InterPro" id="IPR002078">
    <property type="entry name" value="Sigma_54_int"/>
</dbReference>
<dbReference type="InterPro" id="IPR009057">
    <property type="entry name" value="Homeodomain-like_sf"/>
</dbReference>
<name>A0A8S0Y381_9FIRM</name>
<dbReference type="EMBL" id="CDGJ01000115">
    <property type="protein sequence ID" value="CEJ09195.1"/>
    <property type="molecule type" value="Genomic_DNA"/>
</dbReference>
<dbReference type="InterPro" id="IPR002197">
    <property type="entry name" value="HTH_Fis"/>
</dbReference>
<dbReference type="InterPro" id="IPR058031">
    <property type="entry name" value="AAA_lid_NorR"/>
</dbReference>
<dbReference type="PRINTS" id="PR01590">
    <property type="entry name" value="HTHFIS"/>
</dbReference>
<dbReference type="Gene3D" id="3.40.50.300">
    <property type="entry name" value="P-loop containing nucleotide triphosphate hydrolases"/>
    <property type="match status" value="1"/>
</dbReference>
<dbReference type="PROSITE" id="PS00676">
    <property type="entry name" value="SIGMA54_INTERACT_2"/>
    <property type="match status" value="1"/>
</dbReference>
<accession>A0A8S0Y381</accession>
<dbReference type="PROSITE" id="PS00675">
    <property type="entry name" value="SIGMA54_INTERACT_1"/>
    <property type="match status" value="1"/>
</dbReference>
<dbReference type="Proteomes" id="UP001071230">
    <property type="component" value="Unassembled WGS sequence"/>
</dbReference>
<evidence type="ECO:0000259" key="5">
    <source>
        <dbReference type="PROSITE" id="PS50045"/>
    </source>
</evidence>
<dbReference type="Pfam" id="PF25601">
    <property type="entry name" value="AAA_lid_14"/>
    <property type="match status" value="1"/>
</dbReference>
<reference evidence="6" key="2">
    <citation type="submission" date="2020-01" db="EMBL/GenBank/DDBJ databases">
        <authorList>
            <person name="Hornung B."/>
        </authorList>
    </citation>
    <scope>NUCLEOTIDE SEQUENCE</scope>
    <source>
        <strain evidence="6">PacBioINE</strain>
    </source>
</reference>
<dbReference type="GO" id="GO:0043565">
    <property type="term" value="F:sequence-specific DNA binding"/>
    <property type="evidence" value="ECO:0007669"/>
    <property type="project" value="InterPro"/>
</dbReference>
<dbReference type="Pfam" id="PF08448">
    <property type="entry name" value="PAS_4"/>
    <property type="match status" value="1"/>
</dbReference>
<dbReference type="EMBL" id="LR746496">
    <property type="protein sequence ID" value="CAA7601775.1"/>
    <property type="molecule type" value="Genomic_DNA"/>
</dbReference>
<dbReference type="InterPro" id="IPR003593">
    <property type="entry name" value="AAA+_ATPase"/>
</dbReference>
<dbReference type="GO" id="GO:0005524">
    <property type="term" value="F:ATP binding"/>
    <property type="evidence" value="ECO:0007669"/>
    <property type="project" value="UniProtKB-KW"/>
</dbReference>
<keyword evidence="2" id="KW-0067">ATP-binding</keyword>
<keyword evidence="1" id="KW-0547">Nucleotide-binding</keyword>
<dbReference type="InterPro" id="IPR027417">
    <property type="entry name" value="P-loop_NTPase"/>
</dbReference>
<proteinExistence type="predicted"/>
<dbReference type="PANTHER" id="PTHR32071">
    <property type="entry name" value="TRANSCRIPTIONAL REGULATORY PROTEIN"/>
    <property type="match status" value="1"/>
</dbReference>
<evidence type="ECO:0000256" key="4">
    <source>
        <dbReference type="ARBA" id="ARBA00023163"/>
    </source>
</evidence>
<dbReference type="Pfam" id="PF00158">
    <property type="entry name" value="Sigma54_activat"/>
    <property type="match status" value="1"/>
</dbReference>
<evidence type="ECO:0000256" key="1">
    <source>
        <dbReference type="ARBA" id="ARBA00022741"/>
    </source>
</evidence>
<evidence type="ECO:0000256" key="2">
    <source>
        <dbReference type="ARBA" id="ARBA00022840"/>
    </source>
</evidence>
<dbReference type="PROSITE" id="PS50045">
    <property type="entry name" value="SIGMA54_INTERACT_4"/>
    <property type="match status" value="1"/>
</dbReference>
<keyword evidence="8" id="KW-1185">Reference proteome</keyword>
<dbReference type="SUPFAM" id="SSF55785">
    <property type="entry name" value="PYP-like sensor domain (PAS domain)"/>
    <property type="match status" value="1"/>
</dbReference>
<dbReference type="Proteomes" id="UP000836597">
    <property type="component" value="Chromosome"/>
</dbReference>
<dbReference type="GO" id="GO:0006355">
    <property type="term" value="P:regulation of DNA-templated transcription"/>
    <property type="evidence" value="ECO:0007669"/>
    <property type="project" value="InterPro"/>
</dbReference>
<dbReference type="Gene3D" id="3.30.450.20">
    <property type="entry name" value="PAS domain"/>
    <property type="match status" value="1"/>
</dbReference>
<dbReference type="FunFam" id="3.40.50.300:FF:000006">
    <property type="entry name" value="DNA-binding transcriptional regulator NtrC"/>
    <property type="match status" value="1"/>
</dbReference>
<dbReference type="NCBIfam" id="TIGR00229">
    <property type="entry name" value="sensory_box"/>
    <property type="match status" value="1"/>
</dbReference>
<feature type="domain" description="Sigma-54 factor interaction" evidence="5">
    <location>
        <begin position="154"/>
        <end position="382"/>
    </location>
</feature>
<dbReference type="InterPro" id="IPR000014">
    <property type="entry name" value="PAS"/>
</dbReference>
<organism evidence="6">
    <name type="scientific">Acididesulfobacillus acetoxydans</name>
    <dbReference type="NCBI Taxonomy" id="1561005"/>
    <lineage>
        <taxon>Bacteria</taxon>
        <taxon>Bacillati</taxon>
        <taxon>Bacillota</taxon>
        <taxon>Clostridia</taxon>
        <taxon>Eubacteriales</taxon>
        <taxon>Peptococcaceae</taxon>
        <taxon>Acididesulfobacillus</taxon>
    </lineage>
</organism>
<dbReference type="RefSeq" id="WP_240985259.1">
    <property type="nucleotide sequence ID" value="NZ_CDGJ01000115.1"/>
</dbReference>
<evidence type="ECO:0000256" key="3">
    <source>
        <dbReference type="ARBA" id="ARBA00023015"/>
    </source>
</evidence>
<dbReference type="SMART" id="SM00382">
    <property type="entry name" value="AAA"/>
    <property type="match status" value="1"/>
</dbReference>
<dbReference type="InterPro" id="IPR013656">
    <property type="entry name" value="PAS_4"/>
</dbReference>
<dbReference type="KEGG" id="aacx:DEACI_2444"/>
<dbReference type="AlphaFoldDB" id="A0A8S0Y381"/>
<protein>
    <submittedName>
        <fullName evidence="7">Arginine utilization regulatory protein RocR</fullName>
    </submittedName>
    <submittedName>
        <fullName evidence="6">RNA polymerase sigma factor 54 interaction domain protein</fullName>
    </submittedName>
</protein>
<keyword evidence="4" id="KW-0804">Transcription</keyword>
<evidence type="ECO:0000313" key="6">
    <source>
        <dbReference type="EMBL" id="CAA7601775.1"/>
    </source>
</evidence>
<evidence type="ECO:0000313" key="8">
    <source>
        <dbReference type="Proteomes" id="UP001071230"/>
    </source>
</evidence>
<dbReference type="InterPro" id="IPR035965">
    <property type="entry name" value="PAS-like_dom_sf"/>
</dbReference>
<dbReference type="InterPro" id="IPR025662">
    <property type="entry name" value="Sigma_54_int_dom_ATP-bd_1"/>
</dbReference>
<gene>
    <name evidence="6" type="ORF">DEACI_2444</name>
    <name evidence="7" type="ORF">DEACI_3678</name>
</gene>